<gene>
    <name evidence="1" type="ORF">AZE42_08442</name>
</gene>
<comment type="caution">
    <text evidence="1">The sequence shown here is derived from an EMBL/GenBank/DDBJ whole genome shotgun (WGS) entry which is preliminary data.</text>
</comment>
<protein>
    <recommendedName>
        <fullName evidence="3">Retrotransposon Copia-like N-terminal domain-containing protein</fullName>
    </recommendedName>
</protein>
<reference evidence="1 2" key="1">
    <citation type="submission" date="2016-03" db="EMBL/GenBank/DDBJ databases">
        <title>Comparative genomics of the ectomycorrhizal sister species Rhizopogon vinicolor and Rhizopogon vesiculosus (Basidiomycota: Boletales) reveals a divergence of the mating type B locus.</title>
        <authorList>
            <person name="Mujic A.B."/>
            <person name="Kuo A."/>
            <person name="Tritt A."/>
            <person name="Lipzen A."/>
            <person name="Chen C."/>
            <person name="Johnson J."/>
            <person name="Sharma A."/>
            <person name="Barry K."/>
            <person name="Grigoriev I.V."/>
            <person name="Spatafora J.W."/>
        </authorList>
    </citation>
    <scope>NUCLEOTIDE SEQUENCE [LARGE SCALE GENOMIC DNA]</scope>
    <source>
        <strain evidence="1 2">AM-OR11-056</strain>
    </source>
</reference>
<keyword evidence="2" id="KW-1185">Reference proteome</keyword>
<proteinExistence type="predicted"/>
<dbReference type="AlphaFoldDB" id="A0A1J8Q3C0"/>
<evidence type="ECO:0008006" key="3">
    <source>
        <dbReference type="Google" id="ProtNLM"/>
    </source>
</evidence>
<evidence type="ECO:0000313" key="2">
    <source>
        <dbReference type="Proteomes" id="UP000183567"/>
    </source>
</evidence>
<dbReference type="Proteomes" id="UP000183567">
    <property type="component" value="Unassembled WGS sequence"/>
</dbReference>
<dbReference type="EMBL" id="LVVM01006566">
    <property type="protein sequence ID" value="OJA07736.1"/>
    <property type="molecule type" value="Genomic_DNA"/>
</dbReference>
<dbReference type="OrthoDB" id="3269759at2759"/>
<sequence>MDTTLPSSNSALFNIPKLADDGLNWITYKERMLTAIGARGLMRYTDGRKIKPIPFAVDPTTNKLKKSDGTTPTDMEI</sequence>
<name>A0A1J8Q3C0_9AGAM</name>
<organism evidence="1 2">
    <name type="scientific">Rhizopogon vesiculosus</name>
    <dbReference type="NCBI Taxonomy" id="180088"/>
    <lineage>
        <taxon>Eukaryota</taxon>
        <taxon>Fungi</taxon>
        <taxon>Dikarya</taxon>
        <taxon>Basidiomycota</taxon>
        <taxon>Agaricomycotina</taxon>
        <taxon>Agaricomycetes</taxon>
        <taxon>Agaricomycetidae</taxon>
        <taxon>Boletales</taxon>
        <taxon>Suillineae</taxon>
        <taxon>Rhizopogonaceae</taxon>
        <taxon>Rhizopogon</taxon>
    </lineage>
</organism>
<evidence type="ECO:0000313" key="1">
    <source>
        <dbReference type="EMBL" id="OJA07736.1"/>
    </source>
</evidence>
<dbReference type="STRING" id="180088.A0A1J8Q3C0"/>
<accession>A0A1J8Q3C0</accession>